<accession>A0A9D4WR94</accession>
<dbReference type="Proteomes" id="UP001058974">
    <property type="component" value="Chromosome 5"/>
</dbReference>
<sequence length="180" mass="20956">MTMLRNRFRIRWGRKCSRCISGSRNLDNSRDRVMDRPIRKGHISRPIVNECSDDVSNGDDVRGIRFDDSEEERTCEGDGGFVKVVVERPTHGNRVEVKGKSLRFKGLVSVLDEMFEKIKHRMCLRHLYANFKKNFGGGTTVSDLLMRASKVIYFQSWEKNMNELKQLDKKAWEWPMGVPT</sequence>
<organism evidence="1 2">
    <name type="scientific">Pisum sativum</name>
    <name type="common">Garden pea</name>
    <name type="synonym">Lathyrus oleraceus</name>
    <dbReference type="NCBI Taxonomy" id="3888"/>
    <lineage>
        <taxon>Eukaryota</taxon>
        <taxon>Viridiplantae</taxon>
        <taxon>Streptophyta</taxon>
        <taxon>Embryophyta</taxon>
        <taxon>Tracheophyta</taxon>
        <taxon>Spermatophyta</taxon>
        <taxon>Magnoliopsida</taxon>
        <taxon>eudicotyledons</taxon>
        <taxon>Gunneridae</taxon>
        <taxon>Pentapetalae</taxon>
        <taxon>rosids</taxon>
        <taxon>fabids</taxon>
        <taxon>Fabales</taxon>
        <taxon>Fabaceae</taxon>
        <taxon>Papilionoideae</taxon>
        <taxon>50 kb inversion clade</taxon>
        <taxon>NPAAA clade</taxon>
        <taxon>Hologalegina</taxon>
        <taxon>IRL clade</taxon>
        <taxon>Fabeae</taxon>
        <taxon>Lathyrus</taxon>
    </lineage>
</organism>
<reference evidence="1 2" key="1">
    <citation type="journal article" date="2022" name="Nat. Genet.">
        <title>Improved pea reference genome and pan-genome highlight genomic features and evolutionary characteristics.</title>
        <authorList>
            <person name="Yang T."/>
            <person name="Liu R."/>
            <person name="Luo Y."/>
            <person name="Hu S."/>
            <person name="Wang D."/>
            <person name="Wang C."/>
            <person name="Pandey M.K."/>
            <person name="Ge S."/>
            <person name="Xu Q."/>
            <person name="Li N."/>
            <person name="Li G."/>
            <person name="Huang Y."/>
            <person name="Saxena R.K."/>
            <person name="Ji Y."/>
            <person name="Li M."/>
            <person name="Yan X."/>
            <person name="He Y."/>
            <person name="Liu Y."/>
            <person name="Wang X."/>
            <person name="Xiang C."/>
            <person name="Varshney R.K."/>
            <person name="Ding H."/>
            <person name="Gao S."/>
            <person name="Zong X."/>
        </authorList>
    </citation>
    <scope>NUCLEOTIDE SEQUENCE [LARGE SCALE GENOMIC DNA]</scope>
    <source>
        <strain evidence="1 2">cv. Zhongwan 6</strain>
    </source>
</reference>
<proteinExistence type="predicted"/>
<dbReference type="EMBL" id="JAMSHJ010000005">
    <property type="protein sequence ID" value="KAI5406158.1"/>
    <property type="molecule type" value="Genomic_DNA"/>
</dbReference>
<keyword evidence="2" id="KW-1185">Reference proteome</keyword>
<dbReference type="Gramene" id="Psat05G0277300-T1">
    <property type="protein sequence ID" value="KAI5406158.1"/>
    <property type="gene ID" value="KIW84_052773"/>
</dbReference>
<comment type="caution">
    <text evidence="1">The sequence shown here is derived from an EMBL/GenBank/DDBJ whole genome shotgun (WGS) entry which is preliminary data.</text>
</comment>
<name>A0A9D4WR94_PEA</name>
<evidence type="ECO:0000313" key="1">
    <source>
        <dbReference type="EMBL" id="KAI5406158.1"/>
    </source>
</evidence>
<dbReference type="AlphaFoldDB" id="A0A9D4WR94"/>
<gene>
    <name evidence="1" type="ORF">KIW84_052773</name>
</gene>
<protein>
    <submittedName>
        <fullName evidence="1">Uncharacterized protein</fullName>
    </submittedName>
</protein>
<evidence type="ECO:0000313" key="2">
    <source>
        <dbReference type="Proteomes" id="UP001058974"/>
    </source>
</evidence>